<name>A0A497F2U8_9CREN</name>
<protein>
    <submittedName>
        <fullName evidence="2">Uncharacterized protein</fullName>
    </submittedName>
</protein>
<evidence type="ECO:0000313" key="3">
    <source>
        <dbReference type="Proteomes" id="UP000269499"/>
    </source>
</evidence>
<gene>
    <name evidence="2" type="ORF">DRJ26_03575</name>
</gene>
<dbReference type="AlphaFoldDB" id="A0A497F2U8"/>
<keyword evidence="1" id="KW-1133">Transmembrane helix</keyword>
<keyword evidence="1" id="KW-0472">Membrane</keyword>
<proteinExistence type="predicted"/>
<feature type="transmembrane region" description="Helical" evidence="1">
    <location>
        <begin position="56"/>
        <end position="74"/>
    </location>
</feature>
<feature type="non-terminal residue" evidence="2">
    <location>
        <position position="101"/>
    </location>
</feature>
<dbReference type="Proteomes" id="UP000269499">
    <property type="component" value="Unassembled WGS sequence"/>
</dbReference>
<feature type="transmembrane region" description="Helical" evidence="1">
    <location>
        <begin position="33"/>
        <end position="49"/>
    </location>
</feature>
<sequence>MKSAIKQLTILFTATTIFTASNALLVFWGDNLQCAALIVLCSIAIGGAISEITSQIKVIVSSWIFSVILTAYLISQPLIMIGESTEKINEVVFSTVSQLIL</sequence>
<accession>A0A497F2U8</accession>
<evidence type="ECO:0000256" key="1">
    <source>
        <dbReference type="SAM" id="Phobius"/>
    </source>
</evidence>
<keyword evidence="1" id="KW-0812">Transmembrane</keyword>
<evidence type="ECO:0000313" key="2">
    <source>
        <dbReference type="EMBL" id="RLE53278.1"/>
    </source>
</evidence>
<comment type="caution">
    <text evidence="2">The sequence shown here is derived from an EMBL/GenBank/DDBJ whole genome shotgun (WGS) entry which is preliminary data.</text>
</comment>
<dbReference type="EMBL" id="QMRA01000074">
    <property type="protein sequence ID" value="RLE53278.1"/>
    <property type="molecule type" value="Genomic_DNA"/>
</dbReference>
<organism evidence="2 3">
    <name type="scientific">Thermoproteota archaeon</name>
    <dbReference type="NCBI Taxonomy" id="2056631"/>
    <lineage>
        <taxon>Archaea</taxon>
        <taxon>Thermoproteota</taxon>
    </lineage>
</organism>
<reference evidence="2 3" key="1">
    <citation type="submission" date="2018-06" db="EMBL/GenBank/DDBJ databases">
        <title>Extensive metabolic versatility and redundancy in microbially diverse, dynamic hydrothermal sediments.</title>
        <authorList>
            <person name="Dombrowski N."/>
            <person name="Teske A."/>
            <person name="Baker B.J."/>
        </authorList>
    </citation>
    <scope>NUCLEOTIDE SEQUENCE [LARGE SCALE GENOMIC DNA]</scope>
    <source>
        <strain evidence="2">B20_G2</strain>
    </source>
</reference>